<accession>A0A4S2KR07</accession>
<comment type="caution">
    <text evidence="2">The sequence shown here is derived from an EMBL/GenBank/DDBJ whole genome shotgun (WGS) entry which is preliminary data.</text>
</comment>
<organism evidence="2 3">
    <name type="scientific">Temnothorax longispinosus</name>
    <dbReference type="NCBI Taxonomy" id="300112"/>
    <lineage>
        <taxon>Eukaryota</taxon>
        <taxon>Metazoa</taxon>
        <taxon>Ecdysozoa</taxon>
        <taxon>Arthropoda</taxon>
        <taxon>Hexapoda</taxon>
        <taxon>Insecta</taxon>
        <taxon>Pterygota</taxon>
        <taxon>Neoptera</taxon>
        <taxon>Endopterygota</taxon>
        <taxon>Hymenoptera</taxon>
        <taxon>Apocrita</taxon>
        <taxon>Aculeata</taxon>
        <taxon>Formicoidea</taxon>
        <taxon>Formicidae</taxon>
        <taxon>Myrmicinae</taxon>
        <taxon>Temnothorax</taxon>
    </lineage>
</organism>
<evidence type="ECO:0000313" key="2">
    <source>
        <dbReference type="EMBL" id="TGZ52291.1"/>
    </source>
</evidence>
<gene>
    <name evidence="2" type="ORF">DBV15_09234</name>
</gene>
<evidence type="ECO:0000313" key="3">
    <source>
        <dbReference type="Proteomes" id="UP000310200"/>
    </source>
</evidence>
<sequence>MRYQIIAQRSDVLVNRVFTPSHHPSYPVSAIVTHESRNSEDKLEFLACRCKLVFSAPRTTGGTTCDSLIRTSYETLNDEQYRDSLPNPETIPQPNGVDDSVGEARREAPLAGRMWRRPNGRRGRKRVEGGETGRGEGGGGRGEEKGKREGERERERGRLGSIQLSFPSQPSPPPPAALLTPSYPFAPLPPPPPPSSPPPPPPPVITAKLRFLRSRGSAKPTFESGGCNGWLKIKGFKCGGERQPACWEHESSPP</sequence>
<dbReference type="Proteomes" id="UP000310200">
    <property type="component" value="Unassembled WGS sequence"/>
</dbReference>
<feature type="compositionally biased region" description="Basic residues" evidence="1">
    <location>
        <begin position="114"/>
        <end position="125"/>
    </location>
</feature>
<feature type="compositionally biased region" description="Pro residues" evidence="1">
    <location>
        <begin position="184"/>
        <end position="204"/>
    </location>
</feature>
<protein>
    <submittedName>
        <fullName evidence="2">Uncharacterized protein</fullName>
    </submittedName>
</protein>
<feature type="compositionally biased region" description="Basic and acidic residues" evidence="1">
    <location>
        <begin position="141"/>
        <end position="158"/>
    </location>
</feature>
<keyword evidence="3" id="KW-1185">Reference proteome</keyword>
<proteinExistence type="predicted"/>
<dbReference type="EMBL" id="QBLH01001337">
    <property type="protein sequence ID" value="TGZ52291.1"/>
    <property type="molecule type" value="Genomic_DNA"/>
</dbReference>
<name>A0A4S2KR07_9HYME</name>
<reference evidence="2 3" key="1">
    <citation type="journal article" date="2019" name="Philos. Trans. R. Soc. Lond., B, Biol. Sci.">
        <title>Ant behaviour and brain gene expression of defending hosts depend on the ecological success of the intruding social parasite.</title>
        <authorList>
            <person name="Kaur R."/>
            <person name="Stoldt M."/>
            <person name="Jongepier E."/>
            <person name="Feldmeyer B."/>
            <person name="Menzel F."/>
            <person name="Bornberg-Bauer E."/>
            <person name="Foitzik S."/>
        </authorList>
    </citation>
    <scope>NUCLEOTIDE SEQUENCE [LARGE SCALE GENOMIC DNA]</scope>
    <source>
        <tissue evidence="2">Whole body</tissue>
    </source>
</reference>
<feature type="region of interest" description="Disordered" evidence="1">
    <location>
        <begin position="77"/>
        <end position="206"/>
    </location>
</feature>
<evidence type="ECO:0000256" key="1">
    <source>
        <dbReference type="SAM" id="MobiDB-lite"/>
    </source>
</evidence>
<dbReference type="AlphaFoldDB" id="A0A4S2KR07"/>